<evidence type="ECO:0000256" key="18">
    <source>
        <dbReference type="ARBA" id="ARBA00031311"/>
    </source>
</evidence>
<evidence type="ECO:0000256" key="20">
    <source>
        <dbReference type="ARBA" id="ARBA00045634"/>
    </source>
</evidence>
<keyword evidence="12" id="KW-0547">Nucleotide-binding</keyword>
<dbReference type="EMBL" id="CP055675">
    <property type="protein sequence ID" value="QLN00790.1"/>
    <property type="molecule type" value="Genomic_DNA"/>
</dbReference>
<dbReference type="NCBIfam" id="TIGR00254">
    <property type="entry name" value="GGDEF"/>
    <property type="match status" value="1"/>
</dbReference>
<comment type="pathway">
    <text evidence="3">Purine metabolism; 3',5'-cyclic di-GMP biosynthesis.</text>
</comment>
<dbReference type="Pfam" id="PF17151">
    <property type="entry name" value="CHASE7"/>
    <property type="match status" value="1"/>
</dbReference>
<evidence type="ECO:0000256" key="3">
    <source>
        <dbReference type="ARBA" id="ARBA00004665"/>
    </source>
</evidence>
<dbReference type="InterPro" id="IPR033416">
    <property type="entry name" value="CHASE7"/>
</dbReference>
<comment type="pathway">
    <text evidence="4">Glycan metabolism; bacterial cellulose biosynthesis.</text>
</comment>
<protein>
    <recommendedName>
        <fullName evidence="6">diguanylate cyclase</fullName>
        <ecNumber evidence="6">2.7.7.65</ecNumber>
    </recommendedName>
    <alternativeName>
        <fullName evidence="18">Cellulose synthesis regulatory protein</fullName>
    </alternativeName>
</protein>
<keyword evidence="7" id="KW-1003">Cell membrane</keyword>
<dbReference type="FunFam" id="3.30.70.270:FF:000001">
    <property type="entry name" value="Diguanylate cyclase domain protein"/>
    <property type="match status" value="1"/>
</dbReference>
<dbReference type="GO" id="GO:0043709">
    <property type="term" value="P:cell adhesion involved in single-species biofilm formation"/>
    <property type="evidence" value="ECO:0007669"/>
    <property type="project" value="TreeGrafter"/>
</dbReference>
<evidence type="ECO:0000256" key="2">
    <source>
        <dbReference type="ARBA" id="ARBA00004429"/>
    </source>
</evidence>
<dbReference type="GO" id="GO:0005886">
    <property type="term" value="C:plasma membrane"/>
    <property type="evidence" value="ECO:0007669"/>
    <property type="project" value="UniProtKB-SubCell"/>
</dbReference>
<keyword evidence="15 21" id="KW-1133">Transmembrane helix</keyword>
<evidence type="ECO:0000256" key="7">
    <source>
        <dbReference type="ARBA" id="ARBA00022475"/>
    </source>
</evidence>
<dbReference type="InterPro" id="IPR000160">
    <property type="entry name" value="GGDEF_dom"/>
</dbReference>
<gene>
    <name evidence="23" type="primary">yedQ</name>
    <name evidence="23" type="ORF">HVY52_13600</name>
</gene>
<feature type="domain" description="GGDEF" evidence="22">
    <location>
        <begin position="428"/>
        <end position="563"/>
    </location>
</feature>
<feature type="transmembrane region" description="Helical" evidence="21">
    <location>
        <begin position="358"/>
        <end position="380"/>
    </location>
</feature>
<evidence type="ECO:0000256" key="9">
    <source>
        <dbReference type="ARBA" id="ARBA00022679"/>
    </source>
</evidence>
<evidence type="ECO:0000256" key="13">
    <source>
        <dbReference type="ARBA" id="ARBA00022842"/>
    </source>
</evidence>
<dbReference type="SMART" id="SM00267">
    <property type="entry name" value="GGDEF"/>
    <property type="match status" value="1"/>
</dbReference>
<keyword evidence="13" id="KW-0460">Magnesium</keyword>
<reference evidence="23 24" key="1">
    <citation type="submission" date="2020-06" db="EMBL/GenBank/DDBJ databases">
        <title>REHAB project genomes.</title>
        <authorList>
            <person name="Shaw L.P."/>
        </authorList>
    </citation>
    <scope>NUCLEOTIDE SEQUENCE [LARGE SCALE GENOMIC DNA]</scope>
    <source>
        <strain evidence="23 24">RHB28-C13</strain>
    </source>
</reference>
<dbReference type="SUPFAM" id="SSF55073">
    <property type="entry name" value="Nucleotide cyclase"/>
    <property type="match status" value="1"/>
</dbReference>
<sequence>MVHQTSVENRSWHKKLARRLGPGNIVNICFVVVLLCSTLLTWREVVVLEDAYISSQRNHLENVANALDKQLQYNVDKLLFLRNGMHEALMTPLNFSALQNAITQFQQNRNKRYWQIGLDRRRTLMINGVSDDFVSQSNLLSRADDDLHNELTAALEVGYLLRLSHAPGAAAQQAMYVSRAGFFLSTQPTSNSKDILTRYFDFVTQPWFNEQSERMNKSRGVRWFSTPGDHTNETKAQITASIPLDNQGYWHGVLAMSIPLAAMRSLLVNATHNDTDGEYQLYDSKLNLLTTSTPEQRKINTFDDRERALLAQDIEHDTQGGIRMNSRFISWERLDHFDGVLVRVHTLQEGVHGDFGSISIALTLLWALFTTMLIISWIVIRKMVSNMFVLQSSLQWQAWHDTLTRLYNRGALFEKARFLAQECRENQRPFSVIQVDLDHFKSINDRFGHQAGDRVLSHAAGLISHSLRAQDVAGRVGGEEFCIVLPCANLAQAQEIAERIRLRLNEQEILIARSTTLRISASLGVSSTEETGDYDFEQLQSLADGRLYLAKQAGRNRVCASDQPLSEDKK</sequence>
<evidence type="ECO:0000256" key="10">
    <source>
        <dbReference type="ARBA" id="ARBA00022692"/>
    </source>
</evidence>
<keyword evidence="11" id="KW-0479">Metal-binding</keyword>
<keyword evidence="9" id="KW-0808">Transferase</keyword>
<dbReference type="AlphaFoldDB" id="A0A8E4IKP3"/>
<comment type="subunit">
    <text evidence="5">Homodimer.</text>
</comment>
<evidence type="ECO:0000256" key="14">
    <source>
        <dbReference type="ARBA" id="ARBA00022916"/>
    </source>
</evidence>
<evidence type="ECO:0000256" key="21">
    <source>
        <dbReference type="SAM" id="Phobius"/>
    </source>
</evidence>
<dbReference type="InterPro" id="IPR050469">
    <property type="entry name" value="Diguanylate_Cyclase"/>
</dbReference>
<feature type="transmembrane region" description="Helical" evidence="21">
    <location>
        <begin position="21"/>
        <end position="42"/>
    </location>
</feature>
<keyword evidence="14" id="KW-0135">Cellulose biosynthesis</keyword>
<dbReference type="PROSITE" id="PS50887">
    <property type="entry name" value="GGDEF"/>
    <property type="match status" value="1"/>
</dbReference>
<evidence type="ECO:0000313" key="23">
    <source>
        <dbReference type="EMBL" id="QLN00790.1"/>
    </source>
</evidence>
<proteinExistence type="predicted"/>
<keyword evidence="17 21" id="KW-0472">Membrane</keyword>
<name>A0A8E4IKP3_ESCFE</name>
<dbReference type="PANTHER" id="PTHR45138:SF16">
    <property type="entry name" value="DIGUANYLATE CYCLASE DGCQ-RELATED"/>
    <property type="match status" value="1"/>
</dbReference>
<dbReference type="CDD" id="cd01949">
    <property type="entry name" value="GGDEF"/>
    <property type="match status" value="1"/>
</dbReference>
<evidence type="ECO:0000256" key="11">
    <source>
        <dbReference type="ARBA" id="ARBA00022723"/>
    </source>
</evidence>
<keyword evidence="16" id="KW-0342">GTP-binding</keyword>
<dbReference type="Proteomes" id="UP000510927">
    <property type="component" value="Chromosome"/>
</dbReference>
<dbReference type="NCBIfam" id="NF011955">
    <property type="entry name" value="PRK15426.1"/>
    <property type="match status" value="1"/>
</dbReference>
<dbReference type="EC" id="2.7.7.65" evidence="6"/>
<dbReference type="GO" id="GO:0052621">
    <property type="term" value="F:diguanylate cyclase activity"/>
    <property type="evidence" value="ECO:0007669"/>
    <property type="project" value="UniProtKB-EC"/>
</dbReference>
<dbReference type="GO" id="GO:0005525">
    <property type="term" value="F:GTP binding"/>
    <property type="evidence" value="ECO:0007669"/>
    <property type="project" value="UniProtKB-KW"/>
</dbReference>
<dbReference type="GO" id="GO:1902201">
    <property type="term" value="P:negative regulation of bacterial-type flagellum-dependent cell motility"/>
    <property type="evidence" value="ECO:0007669"/>
    <property type="project" value="TreeGrafter"/>
</dbReference>
<evidence type="ECO:0000256" key="17">
    <source>
        <dbReference type="ARBA" id="ARBA00023136"/>
    </source>
</evidence>
<keyword evidence="10 21" id="KW-0812">Transmembrane</keyword>
<comment type="cofactor">
    <cofactor evidence="1">
        <name>Mg(2+)</name>
        <dbReference type="ChEBI" id="CHEBI:18420"/>
    </cofactor>
</comment>
<evidence type="ECO:0000256" key="4">
    <source>
        <dbReference type="ARBA" id="ARBA00005186"/>
    </source>
</evidence>
<evidence type="ECO:0000256" key="6">
    <source>
        <dbReference type="ARBA" id="ARBA00012528"/>
    </source>
</evidence>
<keyword evidence="8" id="KW-0997">Cell inner membrane</keyword>
<dbReference type="PANTHER" id="PTHR45138">
    <property type="entry name" value="REGULATORY COMPONENTS OF SENSORY TRANSDUCTION SYSTEM"/>
    <property type="match status" value="1"/>
</dbReference>
<evidence type="ECO:0000256" key="19">
    <source>
        <dbReference type="ARBA" id="ARBA00034247"/>
    </source>
</evidence>
<dbReference type="GO" id="GO:0046872">
    <property type="term" value="F:metal ion binding"/>
    <property type="evidence" value="ECO:0007669"/>
    <property type="project" value="UniProtKB-KW"/>
</dbReference>
<dbReference type="UniPathway" id="UPA00694"/>
<evidence type="ECO:0000256" key="1">
    <source>
        <dbReference type="ARBA" id="ARBA00001946"/>
    </source>
</evidence>
<organism evidence="23 24">
    <name type="scientific">Escherichia fergusonii</name>
    <dbReference type="NCBI Taxonomy" id="564"/>
    <lineage>
        <taxon>Bacteria</taxon>
        <taxon>Pseudomonadati</taxon>
        <taxon>Pseudomonadota</taxon>
        <taxon>Gammaproteobacteria</taxon>
        <taxon>Enterobacterales</taxon>
        <taxon>Enterobacteriaceae</taxon>
        <taxon>Escherichia</taxon>
    </lineage>
</organism>
<comment type="catalytic activity">
    <reaction evidence="19">
        <text>2 GTP = 3',3'-c-di-GMP + 2 diphosphate</text>
        <dbReference type="Rhea" id="RHEA:24898"/>
        <dbReference type="ChEBI" id="CHEBI:33019"/>
        <dbReference type="ChEBI" id="CHEBI:37565"/>
        <dbReference type="ChEBI" id="CHEBI:58805"/>
        <dbReference type="EC" id="2.7.7.65"/>
    </reaction>
</comment>
<dbReference type="InterPro" id="IPR029787">
    <property type="entry name" value="Nucleotide_cyclase"/>
</dbReference>
<dbReference type="Gene3D" id="3.30.70.270">
    <property type="match status" value="1"/>
</dbReference>
<dbReference type="UniPathway" id="UPA00599"/>
<evidence type="ECO:0000256" key="15">
    <source>
        <dbReference type="ARBA" id="ARBA00022989"/>
    </source>
</evidence>
<evidence type="ECO:0000313" key="24">
    <source>
        <dbReference type="Proteomes" id="UP000510927"/>
    </source>
</evidence>
<comment type="subcellular location">
    <subcellularLocation>
        <location evidence="2">Cell inner membrane</location>
        <topology evidence="2">Multi-pass membrane protein</topology>
    </subcellularLocation>
</comment>
<evidence type="ECO:0000256" key="12">
    <source>
        <dbReference type="ARBA" id="ARBA00022741"/>
    </source>
</evidence>
<evidence type="ECO:0000256" key="16">
    <source>
        <dbReference type="ARBA" id="ARBA00023134"/>
    </source>
</evidence>
<dbReference type="GO" id="GO:0030244">
    <property type="term" value="P:cellulose biosynthetic process"/>
    <property type="evidence" value="ECO:0007669"/>
    <property type="project" value="UniProtKB-KW"/>
</dbReference>
<accession>A0A8E4IKP3</accession>
<evidence type="ECO:0000256" key="8">
    <source>
        <dbReference type="ARBA" id="ARBA00022519"/>
    </source>
</evidence>
<evidence type="ECO:0000256" key="5">
    <source>
        <dbReference type="ARBA" id="ARBA00011738"/>
    </source>
</evidence>
<dbReference type="Pfam" id="PF00990">
    <property type="entry name" value="GGDEF"/>
    <property type="match status" value="1"/>
</dbReference>
<comment type="function">
    <text evidence="20">Catalyzes the synthesis of cyclic-di-GMP (c-di-GMP) via the condensation of 2 GTP molecules. Cyclic-di-GMP is a second messenger which controls cell surface-associated traits in bacteria. Involved in the regulation of cellulose production.</text>
</comment>
<dbReference type="RefSeq" id="WP_181202567.1">
    <property type="nucleotide sequence ID" value="NZ_CP055675.1"/>
</dbReference>
<evidence type="ECO:0000259" key="22">
    <source>
        <dbReference type="PROSITE" id="PS50887"/>
    </source>
</evidence>
<dbReference type="InterPro" id="IPR043128">
    <property type="entry name" value="Rev_trsase/Diguanyl_cyclase"/>
</dbReference>